<dbReference type="GeneID" id="93759346"/>
<keyword evidence="2" id="KW-1185">Reference proteome</keyword>
<dbReference type="RefSeq" id="WP_328733539.1">
    <property type="nucleotide sequence ID" value="NZ_CP108038.1"/>
</dbReference>
<evidence type="ECO:0000313" key="2">
    <source>
        <dbReference type="Proteomes" id="UP001432071"/>
    </source>
</evidence>
<evidence type="ECO:0000313" key="1">
    <source>
        <dbReference type="EMBL" id="WUN84643.1"/>
    </source>
</evidence>
<name>A0ABZ1QPL1_9ACTN</name>
<protein>
    <submittedName>
        <fullName evidence="1">Uncharacterized protein</fullName>
    </submittedName>
</protein>
<sequence length="51" mass="5429">MRRCRCGDAFGQALVVVGEVLAAADPAERFVEVVRYSTFTPATFTSSAMSG</sequence>
<proteinExistence type="predicted"/>
<dbReference type="Proteomes" id="UP001432071">
    <property type="component" value="Chromosome"/>
</dbReference>
<gene>
    <name evidence="1" type="ORF">OHT53_00235</name>
</gene>
<accession>A0ABZ1QPL1</accession>
<dbReference type="EMBL" id="CP108038">
    <property type="protein sequence ID" value="WUN84643.1"/>
    <property type="molecule type" value="Genomic_DNA"/>
</dbReference>
<organism evidence="1 2">
    <name type="scientific">Streptomyces bobili</name>
    <dbReference type="NCBI Taxonomy" id="67280"/>
    <lineage>
        <taxon>Bacteria</taxon>
        <taxon>Bacillati</taxon>
        <taxon>Actinomycetota</taxon>
        <taxon>Actinomycetes</taxon>
        <taxon>Kitasatosporales</taxon>
        <taxon>Streptomycetaceae</taxon>
        <taxon>Streptomyces</taxon>
    </lineage>
</organism>
<reference evidence="1" key="1">
    <citation type="submission" date="2022-10" db="EMBL/GenBank/DDBJ databases">
        <title>The complete genomes of actinobacterial strains from the NBC collection.</title>
        <authorList>
            <person name="Joergensen T.S."/>
            <person name="Alvarez Arevalo M."/>
            <person name="Sterndorff E.B."/>
            <person name="Faurdal D."/>
            <person name="Vuksanovic O."/>
            <person name="Mourched A.-S."/>
            <person name="Charusanti P."/>
            <person name="Shaw S."/>
            <person name="Blin K."/>
            <person name="Weber T."/>
        </authorList>
    </citation>
    <scope>NUCLEOTIDE SEQUENCE</scope>
    <source>
        <strain evidence="1">NBC_00302</strain>
    </source>
</reference>